<keyword evidence="1" id="KW-1133">Transmembrane helix</keyword>
<reference evidence="2 3" key="1">
    <citation type="journal article" date="2016" name="Nat. Commun.">
        <title>Thousands of microbial genomes shed light on interconnected biogeochemical processes in an aquifer system.</title>
        <authorList>
            <person name="Anantharaman K."/>
            <person name="Brown C.T."/>
            <person name="Hug L.A."/>
            <person name="Sharon I."/>
            <person name="Castelle C.J."/>
            <person name="Probst A.J."/>
            <person name="Thomas B.C."/>
            <person name="Singh A."/>
            <person name="Wilkins M.J."/>
            <person name="Karaoz U."/>
            <person name="Brodie E.L."/>
            <person name="Williams K.H."/>
            <person name="Hubbard S.S."/>
            <person name="Banfield J.F."/>
        </authorList>
    </citation>
    <scope>NUCLEOTIDE SEQUENCE [LARGE SCALE GENOMIC DNA]</scope>
</reference>
<evidence type="ECO:0000256" key="1">
    <source>
        <dbReference type="SAM" id="Phobius"/>
    </source>
</evidence>
<keyword evidence="1" id="KW-0812">Transmembrane</keyword>
<evidence type="ECO:0000313" key="3">
    <source>
        <dbReference type="Proteomes" id="UP000177126"/>
    </source>
</evidence>
<feature type="transmembrane region" description="Helical" evidence="1">
    <location>
        <begin position="153"/>
        <end position="171"/>
    </location>
</feature>
<dbReference type="Proteomes" id="UP000177126">
    <property type="component" value="Unassembled WGS sequence"/>
</dbReference>
<sequence>MNFSAISLNNINFSGSWDWMMVLIFLAVALVYGLAMGRNRLVVLMLGVYFSFLLTRAIPWKQLAFLGFKEAPDSTAQIFIFLAMVLGFYFLIPHSALRYAMKISGKGKRIWWRVLILSVLQIGLILAMVIAFLPVKISAGLSPLAQTIFVGPLAQFFWIAAPILAIMFLGGRQQQYGYDE</sequence>
<dbReference type="AlphaFoldDB" id="A0A1G2FQB9"/>
<feature type="transmembrane region" description="Helical" evidence="1">
    <location>
        <begin position="16"/>
        <end position="34"/>
    </location>
</feature>
<keyword evidence="1" id="KW-0472">Membrane</keyword>
<dbReference type="EMBL" id="MHNF01000037">
    <property type="protein sequence ID" value="OGZ40233.1"/>
    <property type="molecule type" value="Genomic_DNA"/>
</dbReference>
<proteinExistence type="predicted"/>
<accession>A0A1G2FQB9</accession>
<name>A0A1G2FQB9_9BACT</name>
<feature type="transmembrane region" description="Helical" evidence="1">
    <location>
        <begin position="41"/>
        <end position="58"/>
    </location>
</feature>
<gene>
    <name evidence="2" type="ORF">A3B04_01155</name>
</gene>
<feature type="transmembrane region" description="Helical" evidence="1">
    <location>
        <begin position="111"/>
        <end position="133"/>
    </location>
</feature>
<feature type="transmembrane region" description="Helical" evidence="1">
    <location>
        <begin position="78"/>
        <end position="99"/>
    </location>
</feature>
<organism evidence="2 3">
    <name type="scientific">Candidatus Portnoybacteria bacterium RIFCSPLOWO2_02_FULL_39_11</name>
    <dbReference type="NCBI Taxonomy" id="1802001"/>
    <lineage>
        <taxon>Bacteria</taxon>
        <taxon>Candidatus Portnoyibacteriota</taxon>
    </lineage>
</organism>
<evidence type="ECO:0000313" key="2">
    <source>
        <dbReference type="EMBL" id="OGZ40233.1"/>
    </source>
</evidence>
<comment type="caution">
    <text evidence="2">The sequence shown here is derived from an EMBL/GenBank/DDBJ whole genome shotgun (WGS) entry which is preliminary data.</text>
</comment>
<protein>
    <submittedName>
        <fullName evidence="2">Uncharacterized protein</fullName>
    </submittedName>
</protein>